<sequence>MHVVRHRYPGVLVADDDRPLNVLPSAAQSEGDQIGVLRLLPDHHLLQRNRRPHCVLAALDHVLQKDGAVPLVLGAGRRHDVERLAEVLGGEQPVLLLDQVLRPRRRLVVLLGLYAPEELPAELDVQPGRVGAIERVEVQPVPGGDHLDIGGHVPEEDEDFFQEEGLTGVQFIFHPSAPVLSFSRRCRAPLVAQCLLG</sequence>
<comment type="caution">
    <text evidence="1">The sequence shown here is derived from an EMBL/GenBank/DDBJ whole genome shotgun (WGS) entry which is preliminary data.</text>
</comment>
<dbReference type="GO" id="GO:0003677">
    <property type="term" value="F:DNA binding"/>
    <property type="evidence" value="ECO:0007669"/>
    <property type="project" value="UniProtKB-KW"/>
</dbReference>
<dbReference type="AlphaFoldDB" id="A0AAV4LNS1"/>
<reference evidence="1 2" key="1">
    <citation type="submission" date="2021-06" db="EMBL/GenBank/DDBJ databases">
        <title>Genome sequence of Babesia caballi.</title>
        <authorList>
            <person name="Yamagishi J."/>
            <person name="Kidaka T."/>
            <person name="Ochi A."/>
        </authorList>
    </citation>
    <scope>NUCLEOTIDE SEQUENCE [LARGE SCALE GENOMIC DNA]</scope>
    <source>
        <strain evidence="1">USDA-D6B2</strain>
    </source>
</reference>
<accession>A0AAV4LNS1</accession>
<keyword evidence="2" id="KW-1185">Reference proteome</keyword>
<gene>
    <name evidence="1" type="ORF">BcabD6B2_08800</name>
</gene>
<name>A0AAV4LNS1_BABCB</name>
<dbReference type="Proteomes" id="UP001497744">
    <property type="component" value="Unassembled WGS sequence"/>
</dbReference>
<proteinExistence type="predicted"/>
<keyword evidence="1" id="KW-0238">DNA-binding</keyword>
<dbReference type="RefSeq" id="XP_067713516.1">
    <property type="nucleotide sequence ID" value="XM_067857415.1"/>
</dbReference>
<dbReference type="EMBL" id="BPLF01000001">
    <property type="protein sequence ID" value="GIX61445.1"/>
    <property type="molecule type" value="Genomic_DNA"/>
</dbReference>
<dbReference type="GeneID" id="94192928"/>
<organism evidence="1 2">
    <name type="scientific">Babesia caballi</name>
    <dbReference type="NCBI Taxonomy" id="5871"/>
    <lineage>
        <taxon>Eukaryota</taxon>
        <taxon>Sar</taxon>
        <taxon>Alveolata</taxon>
        <taxon>Apicomplexa</taxon>
        <taxon>Aconoidasida</taxon>
        <taxon>Piroplasmida</taxon>
        <taxon>Babesiidae</taxon>
        <taxon>Babesia</taxon>
    </lineage>
</organism>
<evidence type="ECO:0000313" key="2">
    <source>
        <dbReference type="Proteomes" id="UP001497744"/>
    </source>
</evidence>
<evidence type="ECO:0000313" key="1">
    <source>
        <dbReference type="EMBL" id="GIX61445.1"/>
    </source>
</evidence>
<protein>
    <submittedName>
        <fullName evidence="1">DNA-binding response regulator</fullName>
    </submittedName>
</protein>